<reference evidence="1" key="2">
    <citation type="journal article" date="2015" name="Data Brief">
        <title>Shoot transcriptome of the giant reed, Arundo donax.</title>
        <authorList>
            <person name="Barrero R.A."/>
            <person name="Guerrero F.D."/>
            <person name="Moolhuijzen P."/>
            <person name="Goolsby J.A."/>
            <person name="Tidwell J."/>
            <person name="Bellgard S.E."/>
            <person name="Bellgard M.I."/>
        </authorList>
    </citation>
    <scope>NUCLEOTIDE SEQUENCE</scope>
    <source>
        <tissue evidence="1">Shoot tissue taken approximately 20 cm above the soil surface</tissue>
    </source>
</reference>
<sequence>MSSSLVRSLAYQSSIYQEMELLVLTLVLSIIIQQIANPNLLKHRTSFTLALKWMIIVGS</sequence>
<name>A0A0A8XV45_ARUDO</name>
<protein>
    <submittedName>
        <fullName evidence="1">Uncharacterized protein</fullName>
    </submittedName>
</protein>
<reference evidence="1" key="1">
    <citation type="submission" date="2014-09" db="EMBL/GenBank/DDBJ databases">
        <authorList>
            <person name="Magalhaes I.L.F."/>
            <person name="Oliveira U."/>
            <person name="Santos F.R."/>
            <person name="Vidigal T.H.D.A."/>
            <person name="Brescovit A.D."/>
            <person name="Santos A.J."/>
        </authorList>
    </citation>
    <scope>NUCLEOTIDE SEQUENCE</scope>
    <source>
        <tissue evidence="1">Shoot tissue taken approximately 20 cm above the soil surface</tissue>
    </source>
</reference>
<dbReference type="EMBL" id="GBRH01282328">
    <property type="protein sequence ID" value="JAD15567.1"/>
    <property type="molecule type" value="Transcribed_RNA"/>
</dbReference>
<dbReference type="AlphaFoldDB" id="A0A0A8XV45"/>
<evidence type="ECO:0000313" key="1">
    <source>
        <dbReference type="EMBL" id="JAD15567.1"/>
    </source>
</evidence>
<organism evidence="1">
    <name type="scientific">Arundo donax</name>
    <name type="common">Giant reed</name>
    <name type="synonym">Donax arundinaceus</name>
    <dbReference type="NCBI Taxonomy" id="35708"/>
    <lineage>
        <taxon>Eukaryota</taxon>
        <taxon>Viridiplantae</taxon>
        <taxon>Streptophyta</taxon>
        <taxon>Embryophyta</taxon>
        <taxon>Tracheophyta</taxon>
        <taxon>Spermatophyta</taxon>
        <taxon>Magnoliopsida</taxon>
        <taxon>Liliopsida</taxon>
        <taxon>Poales</taxon>
        <taxon>Poaceae</taxon>
        <taxon>PACMAD clade</taxon>
        <taxon>Arundinoideae</taxon>
        <taxon>Arundineae</taxon>
        <taxon>Arundo</taxon>
    </lineage>
</organism>
<proteinExistence type="predicted"/>
<accession>A0A0A8XV45</accession>